<dbReference type="Proteomes" id="UP001195914">
    <property type="component" value="Unassembled WGS sequence"/>
</dbReference>
<dbReference type="AlphaFoldDB" id="A0AAD9G7E3"/>
<evidence type="ECO:0000256" key="1">
    <source>
        <dbReference type="SAM" id="MobiDB-lite"/>
    </source>
</evidence>
<protein>
    <submittedName>
        <fullName evidence="2">Uncharacterized protein</fullName>
    </submittedName>
</protein>
<reference evidence="2" key="1">
    <citation type="journal article" date="2014" name="Nucleic Acids Res.">
        <title>The evolutionary dynamics of variant antigen genes in Babesia reveal a history of genomic innovation underlying host-parasite interaction.</title>
        <authorList>
            <person name="Jackson A.P."/>
            <person name="Otto T.D."/>
            <person name="Darby A."/>
            <person name="Ramaprasad A."/>
            <person name="Xia D."/>
            <person name="Echaide I.E."/>
            <person name="Farber M."/>
            <person name="Gahlot S."/>
            <person name="Gamble J."/>
            <person name="Gupta D."/>
            <person name="Gupta Y."/>
            <person name="Jackson L."/>
            <person name="Malandrin L."/>
            <person name="Malas T.B."/>
            <person name="Moussa E."/>
            <person name="Nair M."/>
            <person name="Reid A.J."/>
            <person name="Sanders M."/>
            <person name="Sharma J."/>
            <person name="Tracey A."/>
            <person name="Quail M.A."/>
            <person name="Weir W."/>
            <person name="Wastling J.M."/>
            <person name="Hall N."/>
            <person name="Willadsen P."/>
            <person name="Lingelbach K."/>
            <person name="Shiels B."/>
            <person name="Tait A."/>
            <person name="Berriman M."/>
            <person name="Allred D.R."/>
            <person name="Pain A."/>
        </authorList>
    </citation>
    <scope>NUCLEOTIDE SEQUENCE</scope>
    <source>
        <strain evidence="2">1802A</strain>
    </source>
</reference>
<accession>A0AAD9G7E3</accession>
<name>A0AAD9G7E3_BABDI</name>
<organism evidence="2 3">
    <name type="scientific">Babesia divergens</name>
    <dbReference type="NCBI Taxonomy" id="32595"/>
    <lineage>
        <taxon>Eukaryota</taxon>
        <taxon>Sar</taxon>
        <taxon>Alveolata</taxon>
        <taxon>Apicomplexa</taxon>
        <taxon>Aconoidasida</taxon>
        <taxon>Piroplasmida</taxon>
        <taxon>Babesiidae</taxon>
        <taxon>Babesia</taxon>
    </lineage>
</organism>
<feature type="compositionally biased region" description="Polar residues" evidence="1">
    <location>
        <begin position="1"/>
        <end position="10"/>
    </location>
</feature>
<keyword evidence="3" id="KW-1185">Reference proteome</keyword>
<dbReference type="EMBL" id="JAHBMH010000073">
    <property type="protein sequence ID" value="KAK1933211.1"/>
    <property type="molecule type" value="Genomic_DNA"/>
</dbReference>
<reference evidence="2" key="2">
    <citation type="submission" date="2021-05" db="EMBL/GenBank/DDBJ databases">
        <authorList>
            <person name="Pain A."/>
        </authorList>
    </citation>
    <scope>NUCLEOTIDE SEQUENCE</scope>
    <source>
        <strain evidence="2">1802A</strain>
    </source>
</reference>
<feature type="region of interest" description="Disordered" evidence="1">
    <location>
        <begin position="1"/>
        <end position="20"/>
    </location>
</feature>
<evidence type="ECO:0000313" key="3">
    <source>
        <dbReference type="Proteomes" id="UP001195914"/>
    </source>
</evidence>
<gene>
    <name evidence="2" type="ORF">X943_002725</name>
</gene>
<sequence length="191" mass="21538">MNFQDINSKDSGMFHDSLRKSPCTITNTEAREMVAQLPHPMSLGGQNNRRAYTNYTHPGGNHQTESIGIPGSEDSNIYANLDVGFGINTTSSSEWANIQQTKHRRDIGVQKYDLDLKPTIKGSEEQVGQPKDDKSSLIFEELEQKGLKDALVKITKALDQLSHDISRIEHTQNVILKRINRRRSCSQFLID</sequence>
<evidence type="ECO:0000313" key="2">
    <source>
        <dbReference type="EMBL" id="KAK1933211.1"/>
    </source>
</evidence>
<comment type="caution">
    <text evidence="2">The sequence shown here is derived from an EMBL/GenBank/DDBJ whole genome shotgun (WGS) entry which is preliminary data.</text>
</comment>
<proteinExistence type="predicted"/>